<dbReference type="AlphaFoldDB" id="A0A0L0GBD0"/>
<dbReference type="GeneID" id="25902070"/>
<dbReference type="Proteomes" id="UP000054560">
    <property type="component" value="Unassembled WGS sequence"/>
</dbReference>
<feature type="region of interest" description="Disordered" evidence="1">
    <location>
        <begin position="85"/>
        <end position="126"/>
    </location>
</feature>
<reference evidence="2 3" key="1">
    <citation type="submission" date="2011-02" db="EMBL/GenBank/DDBJ databases">
        <title>The Genome Sequence of Sphaeroforma arctica JP610.</title>
        <authorList>
            <consortium name="The Broad Institute Genome Sequencing Platform"/>
            <person name="Russ C."/>
            <person name="Cuomo C."/>
            <person name="Young S.K."/>
            <person name="Zeng Q."/>
            <person name="Gargeya S."/>
            <person name="Alvarado L."/>
            <person name="Berlin A."/>
            <person name="Chapman S.B."/>
            <person name="Chen Z."/>
            <person name="Freedman E."/>
            <person name="Gellesch M."/>
            <person name="Goldberg J."/>
            <person name="Griggs A."/>
            <person name="Gujja S."/>
            <person name="Heilman E."/>
            <person name="Heiman D."/>
            <person name="Howarth C."/>
            <person name="Mehta T."/>
            <person name="Neiman D."/>
            <person name="Pearson M."/>
            <person name="Roberts A."/>
            <person name="Saif S."/>
            <person name="Shea T."/>
            <person name="Shenoy N."/>
            <person name="Sisk P."/>
            <person name="Stolte C."/>
            <person name="Sykes S."/>
            <person name="White J."/>
            <person name="Yandava C."/>
            <person name="Burger G."/>
            <person name="Gray M.W."/>
            <person name="Holland P.W.H."/>
            <person name="King N."/>
            <person name="Lang F.B.F."/>
            <person name="Roger A.J."/>
            <person name="Ruiz-Trillo I."/>
            <person name="Haas B."/>
            <person name="Nusbaum C."/>
            <person name="Birren B."/>
        </authorList>
    </citation>
    <scope>NUCLEOTIDE SEQUENCE [LARGE SCALE GENOMIC DNA]</scope>
    <source>
        <strain evidence="2 3">JP610</strain>
    </source>
</reference>
<keyword evidence="3" id="KW-1185">Reference proteome</keyword>
<evidence type="ECO:0000256" key="1">
    <source>
        <dbReference type="SAM" id="MobiDB-lite"/>
    </source>
</evidence>
<feature type="compositionally biased region" description="Low complexity" evidence="1">
    <location>
        <begin position="86"/>
        <end position="97"/>
    </location>
</feature>
<evidence type="ECO:0000313" key="3">
    <source>
        <dbReference type="Proteomes" id="UP000054560"/>
    </source>
</evidence>
<feature type="region of interest" description="Disordered" evidence="1">
    <location>
        <begin position="149"/>
        <end position="209"/>
    </location>
</feature>
<organism evidence="2 3">
    <name type="scientific">Sphaeroforma arctica JP610</name>
    <dbReference type="NCBI Taxonomy" id="667725"/>
    <lineage>
        <taxon>Eukaryota</taxon>
        <taxon>Ichthyosporea</taxon>
        <taxon>Ichthyophonida</taxon>
        <taxon>Sphaeroforma</taxon>
    </lineage>
</organism>
<proteinExistence type="predicted"/>
<accession>A0A0L0GBD0</accession>
<name>A0A0L0GBD0_9EUKA</name>
<feature type="compositionally biased region" description="Basic residues" evidence="1">
    <location>
        <begin position="185"/>
        <end position="205"/>
    </location>
</feature>
<evidence type="ECO:0000313" key="2">
    <source>
        <dbReference type="EMBL" id="KNC86305.1"/>
    </source>
</evidence>
<gene>
    <name evidence="2" type="ORF">SARC_01566</name>
</gene>
<sequence>MPRCRCCRKWRPVVEEPPKPPERRCSLMQNTRCNSMQFQYAHPYTNVHPPHPVHHVPHATIGTQRHKHVQNTSPTFYSQFVDLPGESSNERNSSTSTLATVQVRTAHEQRTPASTQKRSHRDVQEADVGIEKVSECILKRHECEQSDLSVQKDMTLQKDSSTRKPTHARQSRTRTDKVNMVSAIKGRRSRGTSSRSRSHVNKSRHEHSITEEAVHTKISNVKYWEDKVSEHMKQKERSVGLYGLSNVDRIIALKAKVNQHFEAHLRQFKTVEWPVVPISLK</sequence>
<feature type="compositionally biased region" description="Polar residues" evidence="1">
    <location>
        <begin position="149"/>
        <end position="159"/>
    </location>
</feature>
<dbReference type="RefSeq" id="XP_014160207.1">
    <property type="nucleotide sequence ID" value="XM_014304732.1"/>
</dbReference>
<protein>
    <submittedName>
        <fullName evidence="2">Uncharacterized protein</fullName>
    </submittedName>
</protein>
<dbReference type="EMBL" id="KQ241659">
    <property type="protein sequence ID" value="KNC86305.1"/>
    <property type="molecule type" value="Genomic_DNA"/>
</dbReference>